<proteinExistence type="predicted"/>
<gene>
    <name evidence="1" type="ORF">OH76DRAFT_1029567</name>
</gene>
<keyword evidence="2" id="KW-1185">Reference proteome</keyword>
<dbReference type="Proteomes" id="UP000256964">
    <property type="component" value="Unassembled WGS sequence"/>
</dbReference>
<evidence type="ECO:0000313" key="2">
    <source>
        <dbReference type="Proteomes" id="UP000256964"/>
    </source>
</evidence>
<reference evidence="1 2" key="1">
    <citation type="journal article" date="2018" name="Biotechnol. Biofuels">
        <title>Integrative visual omics of the white-rot fungus Polyporus brumalis exposes the biotechnological potential of its oxidative enzymes for delignifying raw plant biomass.</title>
        <authorList>
            <person name="Miyauchi S."/>
            <person name="Rancon A."/>
            <person name="Drula E."/>
            <person name="Hage H."/>
            <person name="Chaduli D."/>
            <person name="Favel A."/>
            <person name="Grisel S."/>
            <person name="Henrissat B."/>
            <person name="Herpoel-Gimbert I."/>
            <person name="Ruiz-Duenas F.J."/>
            <person name="Chevret D."/>
            <person name="Hainaut M."/>
            <person name="Lin J."/>
            <person name="Wang M."/>
            <person name="Pangilinan J."/>
            <person name="Lipzen A."/>
            <person name="Lesage-Meessen L."/>
            <person name="Navarro D."/>
            <person name="Riley R."/>
            <person name="Grigoriev I.V."/>
            <person name="Zhou S."/>
            <person name="Raouche S."/>
            <person name="Rosso M.N."/>
        </authorList>
    </citation>
    <scope>NUCLEOTIDE SEQUENCE [LARGE SCALE GENOMIC DNA]</scope>
    <source>
        <strain evidence="1 2">BRFM 1820</strain>
    </source>
</reference>
<protein>
    <submittedName>
        <fullName evidence="1">Uncharacterized protein</fullName>
    </submittedName>
</protein>
<dbReference type="EMBL" id="KZ857443">
    <property type="protein sequence ID" value="RDX44933.1"/>
    <property type="molecule type" value="Genomic_DNA"/>
</dbReference>
<name>A0A371CXB6_9APHY</name>
<organism evidence="1 2">
    <name type="scientific">Lentinus brumalis</name>
    <dbReference type="NCBI Taxonomy" id="2498619"/>
    <lineage>
        <taxon>Eukaryota</taxon>
        <taxon>Fungi</taxon>
        <taxon>Dikarya</taxon>
        <taxon>Basidiomycota</taxon>
        <taxon>Agaricomycotina</taxon>
        <taxon>Agaricomycetes</taxon>
        <taxon>Polyporales</taxon>
        <taxon>Polyporaceae</taxon>
        <taxon>Lentinus</taxon>
    </lineage>
</organism>
<sequence length="255" mass="27441">MLPTGHDSITSYIPAESNKELGDVVGTDFRHSGAQHVQDVPSHLNYTSPGLPSSSSHTAVLGFGVAPPRPEDHGGGLLSRTDPKSFIANADAVRVVSFQYSGGTAHLTVQLAPEETSQTDADRDRVAERFAECILTRMPGQLEVRLRWPDCELLSRCLEHLTAATALCDLPSLARVLIILQPAHPTGETACDDDPVSCGDVKSLHSVSTLVLEPEIGRMRERAMQVGGLVELRAVPSLDSRAPCKTLHVWQPSLS</sequence>
<dbReference type="AlphaFoldDB" id="A0A371CXB6"/>
<evidence type="ECO:0000313" key="1">
    <source>
        <dbReference type="EMBL" id="RDX44933.1"/>
    </source>
</evidence>
<accession>A0A371CXB6</accession>